<gene>
    <name evidence="1" type="ORF">KUCAC02_030346</name>
</gene>
<evidence type="ECO:0000313" key="2">
    <source>
        <dbReference type="Proteomes" id="UP001057452"/>
    </source>
</evidence>
<dbReference type="EMBL" id="CM043789">
    <property type="protein sequence ID" value="KAI4826916.1"/>
    <property type="molecule type" value="Genomic_DNA"/>
</dbReference>
<feature type="non-terminal residue" evidence="1">
    <location>
        <position position="1"/>
    </location>
</feature>
<accession>A0ACB9XK88</accession>
<comment type="caution">
    <text evidence="1">The sequence shown here is derived from an EMBL/GenBank/DDBJ whole genome shotgun (WGS) entry which is preliminary data.</text>
</comment>
<proteinExistence type="predicted"/>
<protein>
    <submittedName>
        <fullName evidence="1">Uncharacterized protein</fullName>
    </submittedName>
</protein>
<keyword evidence="2" id="KW-1185">Reference proteome</keyword>
<organism evidence="1 2">
    <name type="scientific">Chaenocephalus aceratus</name>
    <name type="common">Blackfin icefish</name>
    <name type="synonym">Chaenichthys aceratus</name>
    <dbReference type="NCBI Taxonomy" id="36190"/>
    <lineage>
        <taxon>Eukaryota</taxon>
        <taxon>Metazoa</taxon>
        <taxon>Chordata</taxon>
        <taxon>Craniata</taxon>
        <taxon>Vertebrata</taxon>
        <taxon>Euteleostomi</taxon>
        <taxon>Actinopterygii</taxon>
        <taxon>Neopterygii</taxon>
        <taxon>Teleostei</taxon>
        <taxon>Neoteleostei</taxon>
        <taxon>Acanthomorphata</taxon>
        <taxon>Eupercaria</taxon>
        <taxon>Perciformes</taxon>
        <taxon>Notothenioidei</taxon>
        <taxon>Channichthyidae</taxon>
        <taxon>Chaenocephalus</taxon>
    </lineage>
</organism>
<feature type="non-terminal residue" evidence="1">
    <location>
        <position position="160"/>
    </location>
</feature>
<dbReference type="Proteomes" id="UP001057452">
    <property type="component" value="Chromosome 5"/>
</dbReference>
<evidence type="ECO:0000313" key="1">
    <source>
        <dbReference type="EMBL" id="KAI4826916.1"/>
    </source>
</evidence>
<sequence length="160" mass="16770">RTTDTRQGHTVQGLFLPFCAGPHIHPPVLGPHIHPPVLGPHIHPPSWALTSTPPSWALTSTPPSWALTSTPRPGPSHPPPVLGPHIHPPVLGPHIHPPVLAPNTSCTSWRHALVHIPVSGAIADSVDSKRMSVVLATWSVHSGQGPSERGSSAGGPPSQH</sequence>
<reference evidence="1" key="1">
    <citation type="submission" date="2022-05" db="EMBL/GenBank/DDBJ databases">
        <title>Chromosome-level genome of Chaenocephalus aceratus.</title>
        <authorList>
            <person name="Park H."/>
        </authorList>
    </citation>
    <scope>NUCLEOTIDE SEQUENCE</scope>
    <source>
        <strain evidence="1">KU_202001</strain>
    </source>
</reference>
<name>A0ACB9XK88_CHAAC</name>